<dbReference type="AlphaFoldDB" id="A0A0L0SSS9"/>
<evidence type="ECO:0000313" key="1">
    <source>
        <dbReference type="EMBL" id="KNE65394.1"/>
    </source>
</evidence>
<dbReference type="GO" id="GO:0005739">
    <property type="term" value="C:mitochondrion"/>
    <property type="evidence" value="ECO:0007669"/>
    <property type="project" value="GOC"/>
</dbReference>
<dbReference type="OrthoDB" id="2122015at2759"/>
<dbReference type="Pfam" id="PF17237">
    <property type="entry name" value="Emr1"/>
    <property type="match status" value="1"/>
</dbReference>
<organism evidence="1 2">
    <name type="scientific">Allomyces macrogynus (strain ATCC 38327)</name>
    <name type="common">Allomyces javanicus var. macrogynus</name>
    <dbReference type="NCBI Taxonomy" id="578462"/>
    <lineage>
        <taxon>Eukaryota</taxon>
        <taxon>Fungi</taxon>
        <taxon>Fungi incertae sedis</taxon>
        <taxon>Blastocladiomycota</taxon>
        <taxon>Blastocladiomycetes</taxon>
        <taxon>Blastocladiales</taxon>
        <taxon>Blastocladiaceae</taxon>
        <taxon>Allomyces</taxon>
    </lineage>
</organism>
<evidence type="ECO:0000313" key="2">
    <source>
        <dbReference type="Proteomes" id="UP000054350"/>
    </source>
</evidence>
<dbReference type="InterPro" id="IPR035195">
    <property type="entry name" value="Emr1"/>
</dbReference>
<sequence>MSFPNFRRLYSSFRSAEQERSIQATSMHRLGIFITLCVVLKVARIALRASAPSTVTLVAVGM</sequence>
<protein>
    <submittedName>
        <fullName evidence="1">Uncharacterized protein</fullName>
    </submittedName>
</protein>
<dbReference type="EMBL" id="GG745347">
    <property type="protein sequence ID" value="KNE65394.1"/>
    <property type="molecule type" value="Genomic_DNA"/>
</dbReference>
<dbReference type="Proteomes" id="UP000054350">
    <property type="component" value="Unassembled WGS sequence"/>
</dbReference>
<proteinExistence type="predicted"/>
<accession>A0A0L0SSS9</accession>
<reference evidence="2" key="2">
    <citation type="submission" date="2009-11" db="EMBL/GenBank/DDBJ databases">
        <title>The Genome Sequence of Allomyces macrogynus strain ATCC 38327.</title>
        <authorList>
            <consortium name="The Broad Institute Genome Sequencing Platform"/>
            <person name="Russ C."/>
            <person name="Cuomo C."/>
            <person name="Shea T."/>
            <person name="Young S.K."/>
            <person name="Zeng Q."/>
            <person name="Koehrsen M."/>
            <person name="Haas B."/>
            <person name="Borodovsky M."/>
            <person name="Guigo R."/>
            <person name="Alvarado L."/>
            <person name="Berlin A."/>
            <person name="Borenstein D."/>
            <person name="Chen Z."/>
            <person name="Engels R."/>
            <person name="Freedman E."/>
            <person name="Gellesch M."/>
            <person name="Goldberg J."/>
            <person name="Griggs A."/>
            <person name="Gujja S."/>
            <person name="Heiman D."/>
            <person name="Hepburn T."/>
            <person name="Howarth C."/>
            <person name="Jen D."/>
            <person name="Larson L."/>
            <person name="Lewis B."/>
            <person name="Mehta T."/>
            <person name="Park D."/>
            <person name="Pearson M."/>
            <person name="Roberts A."/>
            <person name="Saif S."/>
            <person name="Shenoy N."/>
            <person name="Sisk P."/>
            <person name="Stolte C."/>
            <person name="Sykes S."/>
            <person name="Walk T."/>
            <person name="White J."/>
            <person name="Yandava C."/>
            <person name="Burger G."/>
            <person name="Gray M.W."/>
            <person name="Holland P.W.H."/>
            <person name="King N."/>
            <person name="Lang F.B.F."/>
            <person name="Roger A.J."/>
            <person name="Ruiz-Trillo I."/>
            <person name="Lander E."/>
            <person name="Nusbaum C."/>
        </authorList>
    </citation>
    <scope>NUCLEOTIDE SEQUENCE [LARGE SCALE GENOMIC DNA]</scope>
    <source>
        <strain evidence="2">ATCC 38327</strain>
    </source>
</reference>
<dbReference type="VEuPathDB" id="FungiDB:AMAG_19461"/>
<reference evidence="1 2" key="1">
    <citation type="submission" date="2009-11" db="EMBL/GenBank/DDBJ databases">
        <title>Annotation of Allomyces macrogynus ATCC 38327.</title>
        <authorList>
            <consortium name="The Broad Institute Genome Sequencing Platform"/>
            <person name="Russ C."/>
            <person name="Cuomo C."/>
            <person name="Burger G."/>
            <person name="Gray M.W."/>
            <person name="Holland P.W.H."/>
            <person name="King N."/>
            <person name="Lang F.B.F."/>
            <person name="Roger A.J."/>
            <person name="Ruiz-Trillo I."/>
            <person name="Young S.K."/>
            <person name="Zeng Q."/>
            <person name="Gargeya S."/>
            <person name="Fitzgerald M."/>
            <person name="Haas B."/>
            <person name="Abouelleil A."/>
            <person name="Alvarado L."/>
            <person name="Arachchi H.M."/>
            <person name="Berlin A."/>
            <person name="Chapman S.B."/>
            <person name="Gearin G."/>
            <person name="Goldberg J."/>
            <person name="Griggs A."/>
            <person name="Gujja S."/>
            <person name="Hansen M."/>
            <person name="Heiman D."/>
            <person name="Howarth C."/>
            <person name="Larimer J."/>
            <person name="Lui A."/>
            <person name="MacDonald P.J.P."/>
            <person name="McCowen C."/>
            <person name="Montmayeur A."/>
            <person name="Murphy C."/>
            <person name="Neiman D."/>
            <person name="Pearson M."/>
            <person name="Priest M."/>
            <person name="Roberts A."/>
            <person name="Saif S."/>
            <person name="Shea T."/>
            <person name="Sisk P."/>
            <person name="Stolte C."/>
            <person name="Sykes S."/>
            <person name="Wortman J."/>
            <person name="Nusbaum C."/>
            <person name="Birren B."/>
        </authorList>
    </citation>
    <scope>NUCLEOTIDE SEQUENCE [LARGE SCALE GENOMIC DNA]</scope>
    <source>
        <strain evidence="1 2">ATCC 38327</strain>
    </source>
</reference>
<gene>
    <name evidence="1" type="ORF">AMAG_19461</name>
</gene>
<dbReference type="GO" id="GO:0007008">
    <property type="term" value="P:outer mitochondrial membrane organization"/>
    <property type="evidence" value="ECO:0007669"/>
    <property type="project" value="InterPro"/>
</dbReference>
<keyword evidence="2" id="KW-1185">Reference proteome</keyword>
<name>A0A0L0SSS9_ALLM3</name>